<gene>
    <name evidence="2" type="ORF">PVAP13_9NG498528</name>
</gene>
<dbReference type="Proteomes" id="UP000823388">
    <property type="component" value="Chromosome 9N"/>
</dbReference>
<proteinExistence type="predicted"/>
<dbReference type="AlphaFoldDB" id="A0A8T0MRW3"/>
<organism evidence="2 3">
    <name type="scientific">Panicum virgatum</name>
    <name type="common">Blackwell switchgrass</name>
    <dbReference type="NCBI Taxonomy" id="38727"/>
    <lineage>
        <taxon>Eukaryota</taxon>
        <taxon>Viridiplantae</taxon>
        <taxon>Streptophyta</taxon>
        <taxon>Embryophyta</taxon>
        <taxon>Tracheophyta</taxon>
        <taxon>Spermatophyta</taxon>
        <taxon>Magnoliopsida</taxon>
        <taxon>Liliopsida</taxon>
        <taxon>Poales</taxon>
        <taxon>Poaceae</taxon>
        <taxon>PACMAD clade</taxon>
        <taxon>Panicoideae</taxon>
        <taxon>Panicodae</taxon>
        <taxon>Paniceae</taxon>
        <taxon>Panicinae</taxon>
        <taxon>Panicum</taxon>
        <taxon>Panicum sect. Hiantes</taxon>
    </lineage>
</organism>
<comment type="caution">
    <text evidence="2">The sequence shown here is derived from an EMBL/GenBank/DDBJ whole genome shotgun (WGS) entry which is preliminary data.</text>
</comment>
<evidence type="ECO:0000256" key="1">
    <source>
        <dbReference type="SAM" id="MobiDB-lite"/>
    </source>
</evidence>
<keyword evidence="3" id="KW-1185">Reference proteome</keyword>
<evidence type="ECO:0000313" key="2">
    <source>
        <dbReference type="EMBL" id="KAG2539765.1"/>
    </source>
</evidence>
<protein>
    <submittedName>
        <fullName evidence="2">Uncharacterized protein</fullName>
    </submittedName>
</protein>
<name>A0A8T0MRW3_PANVG</name>
<sequence length="113" mass="11766">MDPQDDELSSSTVTGALGLGGRGRPSYRLRRPALGPLRAPRSQGAARGSRPSACLALVPAAPVALAPAAGLHRRVRDGIASGLWEAKEAEDAHRAERPCCHLSSSRCSTKSSV</sequence>
<feature type="compositionally biased region" description="Low complexity" evidence="1">
    <location>
        <begin position="32"/>
        <end position="41"/>
    </location>
</feature>
<dbReference type="EMBL" id="CM029054">
    <property type="protein sequence ID" value="KAG2539765.1"/>
    <property type="molecule type" value="Genomic_DNA"/>
</dbReference>
<reference evidence="2" key="1">
    <citation type="submission" date="2020-05" db="EMBL/GenBank/DDBJ databases">
        <title>WGS assembly of Panicum virgatum.</title>
        <authorList>
            <person name="Lovell J.T."/>
            <person name="Jenkins J."/>
            <person name="Shu S."/>
            <person name="Juenger T.E."/>
            <person name="Schmutz J."/>
        </authorList>
    </citation>
    <scope>NUCLEOTIDE SEQUENCE</scope>
    <source>
        <strain evidence="2">AP13</strain>
    </source>
</reference>
<feature type="region of interest" description="Disordered" evidence="1">
    <location>
        <begin position="1"/>
        <end position="50"/>
    </location>
</feature>
<accession>A0A8T0MRW3</accession>
<evidence type="ECO:0000313" key="3">
    <source>
        <dbReference type="Proteomes" id="UP000823388"/>
    </source>
</evidence>